<reference evidence="1" key="1">
    <citation type="journal article" date="2015" name="Nature">
        <title>Complex archaea that bridge the gap between prokaryotes and eukaryotes.</title>
        <authorList>
            <person name="Spang A."/>
            <person name="Saw J.H."/>
            <person name="Jorgensen S.L."/>
            <person name="Zaremba-Niedzwiedzka K."/>
            <person name="Martijn J."/>
            <person name="Lind A.E."/>
            <person name="van Eijk R."/>
            <person name="Schleper C."/>
            <person name="Guy L."/>
            <person name="Ettema T.J."/>
        </authorList>
    </citation>
    <scope>NUCLEOTIDE SEQUENCE</scope>
</reference>
<proteinExistence type="predicted"/>
<protein>
    <recommendedName>
        <fullName evidence="2">Glycosyltransferase 2-like domain-containing protein</fullName>
    </recommendedName>
</protein>
<evidence type="ECO:0008006" key="2">
    <source>
        <dbReference type="Google" id="ProtNLM"/>
    </source>
</evidence>
<organism evidence="1">
    <name type="scientific">marine sediment metagenome</name>
    <dbReference type="NCBI Taxonomy" id="412755"/>
    <lineage>
        <taxon>unclassified sequences</taxon>
        <taxon>metagenomes</taxon>
        <taxon>ecological metagenomes</taxon>
    </lineage>
</organism>
<gene>
    <name evidence="1" type="ORF">LCGC14_0759160</name>
</gene>
<dbReference type="EMBL" id="LAZR01001865">
    <property type="protein sequence ID" value="KKN37874.1"/>
    <property type="molecule type" value="Genomic_DNA"/>
</dbReference>
<sequence>MITFIIKGEDQKLFKYFWMPFQIKYPRYQYLFVNENQFKQTIVKAKHVTIFITDIDAVPTYETMVLLENIGGKNEVLLPKWYEGYGKPSKDLNTFSVLKEKFVSAGYDLEECIEKWTPVVHSKGTMYYVK</sequence>
<name>A0A0F9Q5S4_9ZZZZ</name>
<evidence type="ECO:0000313" key="1">
    <source>
        <dbReference type="EMBL" id="KKN37874.1"/>
    </source>
</evidence>
<accession>A0A0F9Q5S4</accession>
<comment type="caution">
    <text evidence="1">The sequence shown here is derived from an EMBL/GenBank/DDBJ whole genome shotgun (WGS) entry which is preliminary data.</text>
</comment>
<dbReference type="AlphaFoldDB" id="A0A0F9Q5S4"/>